<keyword evidence="16 20" id="KW-0961">Cell wall biogenesis/degradation</keyword>
<feature type="region of interest" description="Linker" evidence="20">
    <location>
        <begin position="231"/>
        <end position="251"/>
    </location>
</feature>
<dbReference type="InterPro" id="IPR001451">
    <property type="entry name" value="Hexapep"/>
</dbReference>
<feature type="binding site" evidence="20">
    <location>
        <position position="228"/>
    </location>
    <ligand>
        <name>UDP-N-acetyl-alpha-D-glucosamine</name>
        <dbReference type="ChEBI" id="CHEBI:57705"/>
    </ligand>
</feature>
<evidence type="ECO:0000256" key="14">
    <source>
        <dbReference type="ARBA" id="ARBA00023268"/>
    </source>
</evidence>
<dbReference type="PROSITE" id="PS00101">
    <property type="entry name" value="HEXAPEP_TRANSFERASES"/>
    <property type="match status" value="1"/>
</dbReference>
<keyword evidence="8 20" id="KW-0548">Nucleotidyltransferase</keyword>
<dbReference type="InterPro" id="IPR018357">
    <property type="entry name" value="Hexapep_transf_CS"/>
</dbReference>
<gene>
    <name evidence="20 22" type="primary">glmU</name>
    <name evidence="22" type="ORF">ACFODW_10815</name>
</gene>
<dbReference type="NCBIfam" id="NF010934">
    <property type="entry name" value="PRK14354.1"/>
    <property type="match status" value="1"/>
</dbReference>
<feature type="binding site" evidence="20">
    <location>
        <position position="170"/>
    </location>
    <ligand>
        <name>UDP-N-acetyl-alpha-D-glucosamine</name>
        <dbReference type="ChEBI" id="CHEBI:57705"/>
    </ligand>
</feature>
<evidence type="ECO:0000259" key="21">
    <source>
        <dbReference type="Pfam" id="PF00483"/>
    </source>
</evidence>
<feature type="binding site" evidence="20">
    <location>
        <position position="377"/>
    </location>
    <ligand>
        <name>UDP-N-acetyl-alpha-D-glucosamine</name>
        <dbReference type="ChEBI" id="CHEBI:57705"/>
    </ligand>
</feature>
<evidence type="ECO:0000256" key="12">
    <source>
        <dbReference type="ARBA" id="ARBA00022960"/>
    </source>
</evidence>
<feature type="binding site" evidence="20">
    <location>
        <begin position="78"/>
        <end position="79"/>
    </location>
    <ligand>
        <name>UDP-N-acetyl-alpha-D-glucosamine</name>
        <dbReference type="ChEBI" id="CHEBI:57705"/>
    </ligand>
</feature>
<feature type="binding site" evidence="20">
    <location>
        <position position="73"/>
    </location>
    <ligand>
        <name>UDP-N-acetyl-alpha-D-glucosamine</name>
        <dbReference type="ChEBI" id="CHEBI:57705"/>
    </ligand>
</feature>
<reference evidence="23" key="1">
    <citation type="journal article" date="2019" name="Int. J. Syst. Evol. Microbiol.">
        <title>The Global Catalogue of Microorganisms (GCM) 10K type strain sequencing project: providing services to taxonomists for standard genome sequencing and annotation.</title>
        <authorList>
            <consortium name="The Broad Institute Genomics Platform"/>
            <consortium name="The Broad Institute Genome Sequencing Center for Infectious Disease"/>
            <person name="Wu L."/>
            <person name="Ma J."/>
        </authorList>
    </citation>
    <scope>NUCLEOTIDE SEQUENCE [LARGE SCALE GENOMIC DNA]</scope>
    <source>
        <strain evidence="23">KCTC 13193</strain>
    </source>
</reference>
<keyword evidence="6 20" id="KW-0963">Cytoplasm</keyword>
<dbReference type="PANTHER" id="PTHR43584:SF3">
    <property type="entry name" value="BIFUNCTIONAL PROTEIN GLMU"/>
    <property type="match status" value="1"/>
</dbReference>
<evidence type="ECO:0000313" key="23">
    <source>
        <dbReference type="Proteomes" id="UP001595387"/>
    </source>
</evidence>
<feature type="binding site" evidence="20">
    <location>
        <position position="423"/>
    </location>
    <ligand>
        <name>acetyl-CoA</name>
        <dbReference type="ChEBI" id="CHEBI:57288"/>
    </ligand>
</feature>
<feature type="binding site" evidence="20">
    <location>
        <position position="440"/>
    </location>
    <ligand>
        <name>acetyl-CoA</name>
        <dbReference type="ChEBI" id="CHEBI:57288"/>
    </ligand>
</feature>
<dbReference type="Pfam" id="PF00132">
    <property type="entry name" value="Hexapep"/>
    <property type="match status" value="2"/>
</dbReference>
<evidence type="ECO:0000256" key="15">
    <source>
        <dbReference type="ARBA" id="ARBA00023315"/>
    </source>
</evidence>
<comment type="subcellular location">
    <subcellularLocation>
        <location evidence="1 20">Cytoplasm</location>
    </subcellularLocation>
</comment>
<organism evidence="22 23">
    <name type="scientific">Virgibacillus sediminis</name>
    <dbReference type="NCBI Taxonomy" id="202260"/>
    <lineage>
        <taxon>Bacteria</taxon>
        <taxon>Bacillati</taxon>
        <taxon>Bacillota</taxon>
        <taxon>Bacilli</taxon>
        <taxon>Bacillales</taxon>
        <taxon>Bacillaceae</taxon>
        <taxon>Virgibacillus</taxon>
    </lineage>
</organism>
<keyword evidence="10 20" id="KW-0677">Repeat</keyword>
<comment type="caution">
    <text evidence="22">The sequence shown here is derived from an EMBL/GenBank/DDBJ whole genome shotgun (WGS) entry which is preliminary data.</text>
</comment>
<comment type="similarity">
    <text evidence="4 20">In the C-terminal section; belongs to the transferase hexapeptide repeat family.</text>
</comment>
<protein>
    <recommendedName>
        <fullName evidence="20">Bifunctional protein GlmU</fullName>
    </recommendedName>
    <domain>
        <recommendedName>
            <fullName evidence="20">UDP-N-acetylglucosamine pyrophosphorylase</fullName>
            <ecNumber evidence="20">2.7.7.23</ecNumber>
        </recommendedName>
        <alternativeName>
            <fullName evidence="20">N-acetylglucosamine-1-phosphate uridyltransferase</fullName>
        </alternativeName>
    </domain>
    <domain>
        <recommendedName>
            <fullName evidence="20">Glucosamine-1-phosphate N-acetyltransferase</fullName>
            <ecNumber evidence="20">2.3.1.157</ecNumber>
        </recommendedName>
    </domain>
</protein>
<comment type="catalytic activity">
    <reaction evidence="17 20">
        <text>alpha-D-glucosamine 1-phosphate + acetyl-CoA = N-acetyl-alpha-D-glucosamine 1-phosphate + CoA + H(+)</text>
        <dbReference type="Rhea" id="RHEA:13725"/>
        <dbReference type="ChEBI" id="CHEBI:15378"/>
        <dbReference type="ChEBI" id="CHEBI:57287"/>
        <dbReference type="ChEBI" id="CHEBI:57288"/>
        <dbReference type="ChEBI" id="CHEBI:57776"/>
        <dbReference type="ChEBI" id="CHEBI:58516"/>
        <dbReference type="EC" id="2.3.1.157"/>
    </reaction>
</comment>
<feature type="binding site" evidence="20">
    <location>
        <position position="333"/>
    </location>
    <ligand>
        <name>UDP-N-acetyl-alpha-D-glucosamine</name>
        <dbReference type="ChEBI" id="CHEBI:57705"/>
    </ligand>
</feature>
<feature type="binding site" evidence="20">
    <location>
        <position position="366"/>
    </location>
    <ligand>
        <name>UDP-N-acetyl-alpha-D-glucosamine</name>
        <dbReference type="ChEBI" id="CHEBI:57705"/>
    </ligand>
</feature>
<evidence type="ECO:0000256" key="19">
    <source>
        <dbReference type="ARBA" id="ARBA00049628"/>
    </source>
</evidence>
<evidence type="ECO:0000256" key="10">
    <source>
        <dbReference type="ARBA" id="ARBA00022737"/>
    </source>
</evidence>
<dbReference type="CDD" id="cd02540">
    <property type="entry name" value="GT2_GlmU_N_bac"/>
    <property type="match status" value="1"/>
</dbReference>
<name>A0ABV7A6V7_9BACI</name>
<dbReference type="EC" id="2.3.1.157" evidence="20"/>
<evidence type="ECO:0000256" key="17">
    <source>
        <dbReference type="ARBA" id="ARBA00048247"/>
    </source>
</evidence>
<keyword evidence="7 20" id="KW-0808">Transferase</keyword>
<comment type="subunit">
    <text evidence="20">Homotrimer.</text>
</comment>
<evidence type="ECO:0000256" key="1">
    <source>
        <dbReference type="ARBA" id="ARBA00004496"/>
    </source>
</evidence>
<evidence type="ECO:0000256" key="8">
    <source>
        <dbReference type="ARBA" id="ARBA00022695"/>
    </source>
</evidence>
<keyword evidence="23" id="KW-1185">Reference proteome</keyword>
<dbReference type="SUPFAM" id="SSF51161">
    <property type="entry name" value="Trimeric LpxA-like enzymes"/>
    <property type="match status" value="1"/>
</dbReference>
<evidence type="ECO:0000256" key="7">
    <source>
        <dbReference type="ARBA" id="ARBA00022679"/>
    </source>
</evidence>
<evidence type="ECO:0000256" key="9">
    <source>
        <dbReference type="ARBA" id="ARBA00022723"/>
    </source>
</evidence>
<dbReference type="InterPro" id="IPR038009">
    <property type="entry name" value="GlmU_C_LbH"/>
</dbReference>
<comment type="pathway">
    <text evidence="3 20">Nucleotide-sugar biosynthesis; UDP-N-acetyl-alpha-D-glucosamine biosynthesis; UDP-N-acetyl-alpha-D-glucosamine from N-acetyl-alpha-D-glucosamine 1-phosphate: step 1/1.</text>
</comment>
<feature type="binding site" evidence="20">
    <location>
        <begin position="386"/>
        <end position="387"/>
    </location>
    <ligand>
        <name>acetyl-CoA</name>
        <dbReference type="ChEBI" id="CHEBI:57288"/>
    </ligand>
</feature>
<evidence type="ECO:0000256" key="20">
    <source>
        <dbReference type="HAMAP-Rule" id="MF_01631"/>
    </source>
</evidence>
<keyword evidence="15 20" id="KW-0012">Acyltransferase</keyword>
<feature type="binding site" evidence="20">
    <location>
        <position position="351"/>
    </location>
    <ligand>
        <name>UDP-N-acetyl-alpha-D-glucosamine</name>
        <dbReference type="ChEBI" id="CHEBI:57705"/>
    </ligand>
</feature>
<dbReference type="Pfam" id="PF00483">
    <property type="entry name" value="NTP_transferase"/>
    <property type="match status" value="1"/>
</dbReference>
<dbReference type="GO" id="GO:0019134">
    <property type="term" value="F:glucosamine-1-phosphate N-acetyltransferase activity"/>
    <property type="evidence" value="ECO:0007669"/>
    <property type="project" value="UniProtKB-EC"/>
</dbReference>
<comment type="similarity">
    <text evidence="5 20">In the N-terminal section; belongs to the N-acetylglucosamine-1-phosphate uridyltransferase family.</text>
</comment>
<comment type="pathway">
    <text evidence="20">Bacterial outer membrane biogenesis; LPS lipid A biosynthesis.</text>
</comment>
<evidence type="ECO:0000256" key="2">
    <source>
        <dbReference type="ARBA" id="ARBA00005166"/>
    </source>
</evidence>
<comment type="cofactor">
    <cofactor evidence="20">
        <name>Mg(2+)</name>
        <dbReference type="ChEBI" id="CHEBI:18420"/>
    </cofactor>
    <text evidence="20">Binds 1 Mg(2+) ion per subunit.</text>
</comment>
<dbReference type="EMBL" id="JBHRRZ010000016">
    <property type="protein sequence ID" value="MFC2948826.1"/>
    <property type="molecule type" value="Genomic_DNA"/>
</dbReference>
<feature type="binding site" evidence="20">
    <location>
        <position position="228"/>
    </location>
    <ligand>
        <name>Mg(2+)</name>
        <dbReference type="ChEBI" id="CHEBI:18420"/>
    </ligand>
</feature>
<dbReference type="InterPro" id="IPR005835">
    <property type="entry name" value="NTP_transferase_dom"/>
</dbReference>
<dbReference type="PANTHER" id="PTHR43584">
    <property type="entry name" value="NUCLEOTIDYL TRANSFERASE"/>
    <property type="match status" value="1"/>
</dbReference>
<dbReference type="Gene3D" id="2.160.10.10">
    <property type="entry name" value="Hexapeptide repeat proteins"/>
    <property type="match status" value="1"/>
</dbReference>
<feature type="binding site" evidence="20">
    <location>
        <position position="155"/>
    </location>
    <ligand>
        <name>UDP-N-acetyl-alpha-D-glucosamine</name>
        <dbReference type="ChEBI" id="CHEBI:57705"/>
    </ligand>
</feature>
<dbReference type="EC" id="2.7.7.23" evidence="20"/>
<feature type="binding site" evidence="20">
    <location>
        <position position="23"/>
    </location>
    <ligand>
        <name>UDP-N-acetyl-alpha-D-glucosamine</name>
        <dbReference type="ChEBI" id="CHEBI:57705"/>
    </ligand>
</feature>
<keyword evidence="9 20" id="KW-0479">Metal-binding</keyword>
<dbReference type="Gene3D" id="3.90.550.10">
    <property type="entry name" value="Spore Coat Polysaccharide Biosynthesis Protein SpsA, Chain A"/>
    <property type="match status" value="1"/>
</dbReference>
<feature type="domain" description="Nucleotidyl transferase" evidence="21">
    <location>
        <begin position="6"/>
        <end position="212"/>
    </location>
</feature>
<feature type="binding site" evidence="20">
    <location>
        <begin position="9"/>
        <end position="12"/>
    </location>
    <ligand>
        <name>UDP-N-acetyl-alpha-D-glucosamine</name>
        <dbReference type="ChEBI" id="CHEBI:57705"/>
    </ligand>
</feature>
<keyword evidence="13 20" id="KW-0573">Peptidoglycan synthesis</keyword>
<evidence type="ECO:0000256" key="6">
    <source>
        <dbReference type="ARBA" id="ARBA00022490"/>
    </source>
</evidence>
<comment type="caution">
    <text evidence="20">Lacks conserved residue(s) required for the propagation of feature annotation.</text>
</comment>
<dbReference type="GO" id="GO:0003977">
    <property type="term" value="F:UDP-N-acetylglucosamine diphosphorylase activity"/>
    <property type="evidence" value="ECO:0007669"/>
    <property type="project" value="UniProtKB-EC"/>
</dbReference>
<dbReference type="NCBIfam" id="TIGR01173">
    <property type="entry name" value="glmU"/>
    <property type="match status" value="1"/>
</dbReference>
<evidence type="ECO:0000256" key="18">
    <source>
        <dbReference type="ARBA" id="ARBA00048493"/>
    </source>
</evidence>
<dbReference type="CDD" id="cd03353">
    <property type="entry name" value="LbH_GlmU_C"/>
    <property type="match status" value="1"/>
</dbReference>
<feature type="binding site" evidence="20">
    <location>
        <position position="140"/>
    </location>
    <ligand>
        <name>UDP-N-acetyl-alpha-D-glucosamine</name>
        <dbReference type="ChEBI" id="CHEBI:57705"/>
    </ligand>
</feature>
<keyword evidence="12 20" id="KW-0133">Cell shape</keyword>
<feature type="binding site" evidence="20">
    <location>
        <position position="103"/>
    </location>
    <ligand>
        <name>Mg(2+)</name>
        <dbReference type="ChEBI" id="CHEBI:18420"/>
    </ligand>
</feature>
<evidence type="ECO:0000256" key="5">
    <source>
        <dbReference type="ARBA" id="ARBA00007947"/>
    </source>
</evidence>
<keyword evidence="14 20" id="KW-0511">Multifunctional enzyme</keyword>
<keyword evidence="11 20" id="KW-0460">Magnesium</keyword>
<accession>A0ABV7A6V7</accession>
<dbReference type="InterPro" id="IPR011004">
    <property type="entry name" value="Trimer_LpxA-like_sf"/>
</dbReference>
<dbReference type="InterPro" id="IPR050065">
    <property type="entry name" value="GlmU-like"/>
</dbReference>
<feature type="region of interest" description="Pyrophosphorylase" evidence="20">
    <location>
        <begin position="1"/>
        <end position="230"/>
    </location>
</feature>
<comment type="pathway">
    <text evidence="2 20">Nucleotide-sugar biosynthesis; UDP-N-acetyl-alpha-D-glucosamine biosynthesis; N-acetyl-alpha-D-glucosamine 1-phosphate from alpha-D-glucosamine 6-phosphate (route II): step 2/2.</text>
</comment>
<feature type="active site" description="Proton acceptor" evidence="20">
    <location>
        <position position="363"/>
    </location>
</feature>
<dbReference type="InterPro" id="IPR005882">
    <property type="entry name" value="Bifunctional_GlmU"/>
</dbReference>
<evidence type="ECO:0000256" key="4">
    <source>
        <dbReference type="ARBA" id="ARBA00007707"/>
    </source>
</evidence>
<dbReference type="SUPFAM" id="SSF53448">
    <property type="entry name" value="Nucleotide-diphospho-sugar transferases"/>
    <property type="match status" value="1"/>
</dbReference>
<evidence type="ECO:0000256" key="3">
    <source>
        <dbReference type="ARBA" id="ARBA00005208"/>
    </source>
</evidence>
<dbReference type="Proteomes" id="UP001595387">
    <property type="component" value="Unassembled WGS sequence"/>
</dbReference>
<dbReference type="InterPro" id="IPR029044">
    <property type="entry name" value="Nucleotide-diphossugar_trans"/>
</dbReference>
<dbReference type="RefSeq" id="WP_390306240.1">
    <property type="nucleotide sequence ID" value="NZ_JBHRRZ010000016.1"/>
</dbReference>
<evidence type="ECO:0000256" key="13">
    <source>
        <dbReference type="ARBA" id="ARBA00022984"/>
    </source>
</evidence>
<comment type="function">
    <text evidence="19 20">Catalyzes the last two sequential reactions in the de novo biosynthetic pathway for UDP-N-acetylglucosamine (UDP-GlcNAc). The C-terminal domain catalyzes the transfer of acetyl group from acetyl coenzyme A to glucosamine-1-phosphate (GlcN-1-P) to produce N-acetylglucosamine-1-phosphate (GlcNAc-1-P), which is converted into UDP-GlcNAc by the transfer of uridine 5-monophosphate (from uridine 5-triphosphate), a reaction catalyzed by the N-terminal domain.</text>
</comment>
<sequence length="459" mass="49457">MAKRYAVILAAGQGTRMKSKLYKVLHPVAGRPMVQHVLDQVKAVDLDKAVTIVGFGAEKVMEYIGDASDTAVQEEQLGTGHAVMQAAPLLEDKEGTTIVVCGDTPLITKETYQALFEQHEKENASATILTAKAEDPSGYGRVIRNKANEVERIVEHKDADESELLVKEINTGTYCFDNKALFQALKEVSNDNAQGEYYLPDVIEILRSNGGKVSASITPDFEETLGVNDRVALAQAEKLMKKRINEKHLRNGVAIIDPDHTYIEPDVIIEADAIVEPGSIIKGNTTIKANAVIGPNSEISNCYIGEDTVVKQSVATDSKLGDRVKVGPFAHIRPESTVGNDAKLGNFVEIKKTELGDHSKVSHLSYIGDADVGNNVNIGCGTITVNYDGANKFLTTIEDDAFIGCNSNLIAPVTVGKGSYVAAGSTITEDVPADALSVARARQSNKEGYASKLKNRQNN</sequence>
<evidence type="ECO:0000313" key="22">
    <source>
        <dbReference type="EMBL" id="MFC2948826.1"/>
    </source>
</evidence>
<dbReference type="HAMAP" id="MF_01631">
    <property type="entry name" value="GlmU"/>
    <property type="match status" value="1"/>
</dbReference>
<feature type="region of interest" description="N-acetyltransferase" evidence="20">
    <location>
        <begin position="252"/>
        <end position="459"/>
    </location>
</feature>
<evidence type="ECO:0000256" key="11">
    <source>
        <dbReference type="ARBA" id="ARBA00022842"/>
    </source>
</evidence>
<evidence type="ECO:0000256" key="16">
    <source>
        <dbReference type="ARBA" id="ARBA00023316"/>
    </source>
</evidence>
<comment type="catalytic activity">
    <reaction evidence="18 20">
        <text>N-acetyl-alpha-D-glucosamine 1-phosphate + UTP + H(+) = UDP-N-acetyl-alpha-D-glucosamine + diphosphate</text>
        <dbReference type="Rhea" id="RHEA:13509"/>
        <dbReference type="ChEBI" id="CHEBI:15378"/>
        <dbReference type="ChEBI" id="CHEBI:33019"/>
        <dbReference type="ChEBI" id="CHEBI:46398"/>
        <dbReference type="ChEBI" id="CHEBI:57705"/>
        <dbReference type="ChEBI" id="CHEBI:57776"/>
        <dbReference type="EC" id="2.7.7.23"/>
    </reaction>
</comment>
<proteinExistence type="inferred from homology"/>